<organism evidence="1">
    <name type="scientific">Myoviridae sp. ctNQV2</name>
    <dbReference type="NCBI Taxonomy" id="2827683"/>
    <lineage>
        <taxon>Viruses</taxon>
        <taxon>Duplodnaviria</taxon>
        <taxon>Heunggongvirae</taxon>
        <taxon>Uroviricota</taxon>
        <taxon>Caudoviricetes</taxon>
    </lineage>
</organism>
<proteinExistence type="predicted"/>
<dbReference type="EMBL" id="BK032510">
    <property type="protein sequence ID" value="DAF44207.1"/>
    <property type="molecule type" value="Genomic_DNA"/>
</dbReference>
<protein>
    <submittedName>
        <fullName evidence="1">Uncharacterized protein</fullName>
    </submittedName>
</protein>
<reference evidence="1" key="1">
    <citation type="journal article" date="2021" name="Proc. Natl. Acad. Sci. U.S.A.">
        <title>A Catalog of Tens of Thousands of Viruses from Human Metagenomes Reveals Hidden Associations with Chronic Diseases.</title>
        <authorList>
            <person name="Tisza M.J."/>
            <person name="Buck C.B."/>
        </authorList>
    </citation>
    <scope>NUCLEOTIDE SEQUENCE</scope>
    <source>
        <strain evidence="1">CtNQV2</strain>
    </source>
</reference>
<sequence length="56" mass="6372">MLVLPTIKSRKYIKVANFYISKLKSPSLSIADSCIVIIILYMKQFKIDIPSELVPT</sequence>
<evidence type="ECO:0000313" key="1">
    <source>
        <dbReference type="EMBL" id="DAF44207.1"/>
    </source>
</evidence>
<name>A0A8S5S0C0_9CAUD</name>
<accession>A0A8S5S0C0</accession>